<name>A0AAJ6BLL0_9CAUL</name>
<evidence type="ECO:0000256" key="4">
    <source>
        <dbReference type="PROSITE-ProRule" id="PRU00335"/>
    </source>
</evidence>
<dbReference type="PANTHER" id="PTHR30055:SF234">
    <property type="entry name" value="HTH-TYPE TRANSCRIPTIONAL REGULATOR BETI"/>
    <property type="match status" value="1"/>
</dbReference>
<protein>
    <submittedName>
        <fullName evidence="6">Helix-turn-helix domain containing protein</fullName>
    </submittedName>
</protein>
<reference evidence="6" key="1">
    <citation type="submission" date="2023-03" db="EMBL/GenBank/DDBJ databases">
        <title>Andean soil-derived lignocellulolytic bacterial consortium as a source of novel taxa and putative plastic-active enzymes.</title>
        <authorList>
            <person name="Diaz-Garcia L."/>
            <person name="Chuvochina M."/>
            <person name="Feuerriegel G."/>
            <person name="Bunk B."/>
            <person name="Sproer C."/>
            <person name="Streit W.R."/>
            <person name="Rodriguez L.M."/>
            <person name="Overmann J."/>
            <person name="Jimenez D.J."/>
        </authorList>
    </citation>
    <scope>NUCLEOTIDE SEQUENCE</scope>
    <source>
        <strain evidence="6">MAG 833</strain>
    </source>
</reference>
<dbReference type="Pfam" id="PF00440">
    <property type="entry name" value="TetR_N"/>
    <property type="match status" value="1"/>
</dbReference>
<feature type="DNA-binding region" description="H-T-H motif" evidence="4">
    <location>
        <begin position="36"/>
        <end position="55"/>
    </location>
</feature>
<dbReference type="SUPFAM" id="SSF46689">
    <property type="entry name" value="Homeodomain-like"/>
    <property type="match status" value="2"/>
</dbReference>
<evidence type="ECO:0000256" key="1">
    <source>
        <dbReference type="ARBA" id="ARBA00023015"/>
    </source>
</evidence>
<sequence length="392" mass="41755">MSRSPLPASDRNSPASLAIIDAARTVVAERGLGGMSLRAVADQAAASVGSINYRIGDRAALVDAVTQREIDSLRAAREIWRARMDGIDPVAAGILADLVCEWLDGAARERRVSAIVVGELILKASRDPAAVPLAAGLLAQEEALWVDILQAAPEGRRLAGRISAYCRDETPFSILFADSLDYRLLRQSTVRALLRDRTAPARREWNLWHLGLVDRLAAPAAEALDASGDTPQGVKARLAENIADLIIAEGVDAVGHRAVAQTAGVAASSVAHHYPTLRDLVFGGVEALYRRMRADLAATKGAAPSGADVVRLTHETALAASRNVAFAPFAIDMRRRRAENVHHDVARALDLEPGTDRALTQAVVMAAIGRHLGAMARGLAPTPLAELVQECF</sequence>
<feature type="domain" description="HTH tetR-type" evidence="5">
    <location>
        <begin position="232"/>
        <end position="292"/>
    </location>
</feature>
<dbReference type="PANTHER" id="PTHR30055">
    <property type="entry name" value="HTH-TYPE TRANSCRIPTIONAL REGULATOR RUTR"/>
    <property type="match status" value="1"/>
</dbReference>
<evidence type="ECO:0000259" key="5">
    <source>
        <dbReference type="PROSITE" id="PS50977"/>
    </source>
</evidence>
<keyword evidence="3" id="KW-0804">Transcription</keyword>
<dbReference type="InterPro" id="IPR001647">
    <property type="entry name" value="HTH_TetR"/>
</dbReference>
<evidence type="ECO:0000313" key="7">
    <source>
        <dbReference type="Proteomes" id="UP001213664"/>
    </source>
</evidence>
<gene>
    <name evidence="6" type="ORF">P0Y50_02390</name>
</gene>
<organism evidence="6 7">
    <name type="scientific">Candidatus Brevundimonas colombiensis</name>
    <dbReference type="NCBI Taxonomy" id="3121376"/>
    <lineage>
        <taxon>Bacteria</taxon>
        <taxon>Pseudomonadati</taxon>
        <taxon>Pseudomonadota</taxon>
        <taxon>Alphaproteobacteria</taxon>
        <taxon>Caulobacterales</taxon>
        <taxon>Caulobacteraceae</taxon>
        <taxon>Brevundimonas</taxon>
    </lineage>
</organism>
<evidence type="ECO:0000256" key="2">
    <source>
        <dbReference type="ARBA" id="ARBA00023125"/>
    </source>
</evidence>
<accession>A0AAJ6BLL0</accession>
<dbReference type="Gene3D" id="1.10.357.10">
    <property type="entry name" value="Tetracycline Repressor, domain 2"/>
    <property type="match status" value="2"/>
</dbReference>
<dbReference type="GO" id="GO:0000976">
    <property type="term" value="F:transcription cis-regulatory region binding"/>
    <property type="evidence" value="ECO:0007669"/>
    <property type="project" value="TreeGrafter"/>
</dbReference>
<proteinExistence type="predicted"/>
<keyword evidence="2 4" id="KW-0238">DNA-binding</keyword>
<evidence type="ECO:0000256" key="3">
    <source>
        <dbReference type="ARBA" id="ARBA00023163"/>
    </source>
</evidence>
<keyword evidence="1" id="KW-0805">Transcription regulation</keyword>
<dbReference type="Proteomes" id="UP001213664">
    <property type="component" value="Chromosome"/>
</dbReference>
<feature type="domain" description="HTH tetR-type" evidence="5">
    <location>
        <begin position="13"/>
        <end position="73"/>
    </location>
</feature>
<dbReference type="GO" id="GO:0003700">
    <property type="term" value="F:DNA-binding transcription factor activity"/>
    <property type="evidence" value="ECO:0007669"/>
    <property type="project" value="TreeGrafter"/>
</dbReference>
<evidence type="ECO:0000313" key="6">
    <source>
        <dbReference type="EMBL" id="WEK40477.1"/>
    </source>
</evidence>
<dbReference type="AlphaFoldDB" id="A0AAJ6BLL0"/>
<feature type="DNA-binding region" description="H-T-H motif" evidence="4">
    <location>
        <begin position="255"/>
        <end position="274"/>
    </location>
</feature>
<dbReference type="InterPro" id="IPR009057">
    <property type="entry name" value="Homeodomain-like_sf"/>
</dbReference>
<dbReference type="EMBL" id="CP119326">
    <property type="protein sequence ID" value="WEK40477.1"/>
    <property type="molecule type" value="Genomic_DNA"/>
</dbReference>
<dbReference type="InterPro" id="IPR050109">
    <property type="entry name" value="HTH-type_TetR-like_transc_reg"/>
</dbReference>
<dbReference type="PROSITE" id="PS50977">
    <property type="entry name" value="HTH_TETR_2"/>
    <property type="match status" value="2"/>
</dbReference>